<dbReference type="Proteomes" id="UP000194280">
    <property type="component" value="Unassembled WGS sequence"/>
</dbReference>
<reference evidence="3 4" key="1">
    <citation type="submission" date="2017-01" db="EMBL/GenBank/DDBJ databases">
        <title>The recent genome duplication of the halophilic yeast Hortaea werneckii: insights from long-read sequencing.</title>
        <authorList>
            <person name="Sinha S."/>
            <person name="Flibotte S."/>
            <person name="Neira M."/>
            <person name="Lenassi M."/>
            <person name="Gostincar C."/>
            <person name="Stajich J.E."/>
            <person name="Nislow C.E."/>
        </authorList>
    </citation>
    <scope>NUCLEOTIDE SEQUENCE [LARGE SCALE GENOMIC DNA]</scope>
    <source>
        <strain evidence="3 4">EXF-2000</strain>
    </source>
</reference>
<evidence type="ECO:0000313" key="4">
    <source>
        <dbReference type="Proteomes" id="UP000194280"/>
    </source>
</evidence>
<proteinExistence type="predicted"/>
<dbReference type="PANTHER" id="PTHR38111:SF2">
    <property type="entry name" value="FINGER DOMAIN PROTEIN, PUTATIVE (AFU_ORTHOLOGUE AFUA_1G01560)-RELATED"/>
    <property type="match status" value="1"/>
</dbReference>
<evidence type="ECO:0000259" key="2">
    <source>
        <dbReference type="PROSITE" id="PS50048"/>
    </source>
</evidence>
<dbReference type="AlphaFoldDB" id="A0A1Z5TQQ3"/>
<name>A0A1Z5TQQ3_HORWE</name>
<dbReference type="InterPro" id="IPR036864">
    <property type="entry name" value="Zn2-C6_fun-type_DNA-bd_sf"/>
</dbReference>
<evidence type="ECO:0000313" key="3">
    <source>
        <dbReference type="EMBL" id="OTA38356.1"/>
    </source>
</evidence>
<gene>
    <name evidence="3" type="ORF">BTJ68_01760</name>
</gene>
<dbReference type="InterPro" id="IPR053178">
    <property type="entry name" value="Osmoadaptation_assoc"/>
</dbReference>
<sequence>MSQITPAGRRRPREKYSRLICLGCRERRIRCELPSEIEPLDPDELRTIDTPCYRCKRLGLPCVVRRTVLGRPSPGRNSTPAAVCRPKGAEDTVSRIIIDMQVPACGNAYHEVASVYEQMPNAEDLVVARRFKENQLQRSHCQRWSGNLVHYHVPQSNERVLIIRALETLRRECVEDEWFRHLPAYVGHSPALDLSIKALVAACAYSRGTPHLTSKDCYQALALALQAVQTSIQQSQRKLDDILLASTALLAPFEGVVRKNGVPTKLHVDGLAAILLARSSTYPVTQLARDIVEFNACESSIMACILNRPSPFESVLPAYFANDNIGCAGSDQARLKAVGTELFVHLPRLLTLVRSVSLNGVSGGELPADAFHLYNSLLALQDQQAEQRLLQQIEVQSSPCSKTDSPQQSHLRFASVQDYEALAYYWQGRLNLLRVGQRLHDTSSACQIQTGRKRKPSRSLQSCPHSHQNEISRLAKNLLRCSKYTETLRLRKQIRLSAHAAAIVWGVIREDSSPCIYKSEIEKSSVLAMLLGRVNIALGAHPDLSSEDMNLAADAFAGGEPRGKFVELFVS</sequence>
<comment type="caution">
    <text evidence="3">The sequence shown here is derived from an EMBL/GenBank/DDBJ whole genome shotgun (WGS) entry which is preliminary data.</text>
</comment>
<dbReference type="InParanoid" id="A0A1Z5TQQ3"/>
<dbReference type="PROSITE" id="PS50048">
    <property type="entry name" value="ZN2_CY6_FUNGAL_2"/>
    <property type="match status" value="1"/>
</dbReference>
<dbReference type="VEuPathDB" id="FungiDB:BTJ68_01760"/>
<dbReference type="CDD" id="cd00067">
    <property type="entry name" value="GAL4"/>
    <property type="match status" value="1"/>
</dbReference>
<accession>A0A1Z5TQQ3</accession>
<dbReference type="SUPFAM" id="SSF57701">
    <property type="entry name" value="Zn2/Cys6 DNA-binding domain"/>
    <property type="match status" value="1"/>
</dbReference>
<feature type="domain" description="Zn(2)-C6 fungal-type" evidence="2">
    <location>
        <begin position="20"/>
        <end position="64"/>
    </location>
</feature>
<organism evidence="3 4">
    <name type="scientific">Hortaea werneckii EXF-2000</name>
    <dbReference type="NCBI Taxonomy" id="1157616"/>
    <lineage>
        <taxon>Eukaryota</taxon>
        <taxon>Fungi</taxon>
        <taxon>Dikarya</taxon>
        <taxon>Ascomycota</taxon>
        <taxon>Pezizomycotina</taxon>
        <taxon>Dothideomycetes</taxon>
        <taxon>Dothideomycetidae</taxon>
        <taxon>Mycosphaerellales</taxon>
        <taxon>Teratosphaeriaceae</taxon>
        <taxon>Hortaea</taxon>
    </lineage>
</organism>
<dbReference type="GO" id="GO:0000981">
    <property type="term" value="F:DNA-binding transcription factor activity, RNA polymerase II-specific"/>
    <property type="evidence" value="ECO:0007669"/>
    <property type="project" value="InterPro"/>
</dbReference>
<keyword evidence="4" id="KW-1185">Reference proteome</keyword>
<dbReference type="InterPro" id="IPR001138">
    <property type="entry name" value="Zn2Cys6_DnaBD"/>
</dbReference>
<dbReference type="GO" id="GO:0008270">
    <property type="term" value="F:zinc ion binding"/>
    <property type="evidence" value="ECO:0007669"/>
    <property type="project" value="InterPro"/>
</dbReference>
<protein>
    <recommendedName>
        <fullName evidence="2">Zn(2)-C6 fungal-type domain-containing protein</fullName>
    </recommendedName>
</protein>
<dbReference type="OrthoDB" id="3627830at2759"/>
<dbReference type="Gene3D" id="4.10.240.10">
    <property type="entry name" value="Zn(2)-C6 fungal-type DNA-binding domain"/>
    <property type="match status" value="1"/>
</dbReference>
<keyword evidence="1" id="KW-0539">Nucleus</keyword>
<dbReference type="PANTHER" id="PTHR38111">
    <property type="entry name" value="ZN(2)-C6 FUNGAL-TYPE DOMAIN-CONTAINING PROTEIN-RELATED"/>
    <property type="match status" value="1"/>
</dbReference>
<dbReference type="EMBL" id="MUNK01000011">
    <property type="protein sequence ID" value="OTA38356.1"/>
    <property type="molecule type" value="Genomic_DNA"/>
</dbReference>
<evidence type="ECO:0000256" key="1">
    <source>
        <dbReference type="ARBA" id="ARBA00023242"/>
    </source>
</evidence>
<dbReference type="STRING" id="1157616.A0A1Z5TQQ3"/>